<evidence type="ECO:0000313" key="3">
    <source>
        <dbReference type="Proteomes" id="UP001630127"/>
    </source>
</evidence>
<feature type="transmembrane region" description="Helical" evidence="1">
    <location>
        <begin position="12"/>
        <end position="33"/>
    </location>
</feature>
<dbReference type="InterPro" id="IPR008390">
    <property type="entry name" value="AWPM-19"/>
</dbReference>
<dbReference type="Proteomes" id="UP001630127">
    <property type="component" value="Unassembled WGS sequence"/>
</dbReference>
<organism evidence="2 3">
    <name type="scientific">Cinchona calisaya</name>
    <dbReference type="NCBI Taxonomy" id="153742"/>
    <lineage>
        <taxon>Eukaryota</taxon>
        <taxon>Viridiplantae</taxon>
        <taxon>Streptophyta</taxon>
        <taxon>Embryophyta</taxon>
        <taxon>Tracheophyta</taxon>
        <taxon>Spermatophyta</taxon>
        <taxon>Magnoliopsida</taxon>
        <taxon>eudicotyledons</taxon>
        <taxon>Gunneridae</taxon>
        <taxon>Pentapetalae</taxon>
        <taxon>asterids</taxon>
        <taxon>lamiids</taxon>
        <taxon>Gentianales</taxon>
        <taxon>Rubiaceae</taxon>
        <taxon>Cinchonoideae</taxon>
        <taxon>Cinchoneae</taxon>
        <taxon>Cinchona</taxon>
    </lineage>
</organism>
<dbReference type="PANTHER" id="PTHR33294:SF8">
    <property type="entry name" value="OS02G0731500 PROTEIN"/>
    <property type="match status" value="1"/>
</dbReference>
<dbReference type="AlphaFoldDB" id="A0ABD3A894"/>
<name>A0ABD3A894_9GENT</name>
<gene>
    <name evidence="2" type="ORF">ACH5RR_011718</name>
</gene>
<evidence type="ECO:0000313" key="2">
    <source>
        <dbReference type="EMBL" id="KAL3527062.1"/>
    </source>
</evidence>
<comment type="caution">
    <text evidence="2">The sequence shown here is derived from an EMBL/GenBank/DDBJ whole genome shotgun (WGS) entry which is preliminary data.</text>
</comment>
<accession>A0ABD3A894</accession>
<evidence type="ECO:0000256" key="1">
    <source>
        <dbReference type="SAM" id="Phobius"/>
    </source>
</evidence>
<dbReference type="EMBL" id="JBJUIK010000005">
    <property type="protein sequence ID" value="KAL3527062.1"/>
    <property type="molecule type" value="Genomic_DNA"/>
</dbReference>
<keyword evidence="1" id="KW-1133">Transmembrane helix</keyword>
<keyword evidence="1" id="KW-0472">Membrane</keyword>
<protein>
    <submittedName>
        <fullName evidence="2">Uncharacterized protein</fullName>
    </submittedName>
</protein>
<sequence>MAVGRGGKILMGPLLSVNFVVHLIVLGLAGWSLDKYIDGEQDHPHLGGNTSTSFLLVFALIGGVIGLCSLFAGLLHLQAWKSESLASASSSSFIAWTITALAFGRRYGPTYGGGYGTRYGGNETRSRTPIL</sequence>
<proteinExistence type="predicted"/>
<feature type="transmembrane region" description="Helical" evidence="1">
    <location>
        <begin position="53"/>
        <end position="75"/>
    </location>
</feature>
<dbReference type="PANTHER" id="PTHR33294">
    <property type="entry name" value="AWPM-19-LIKE FAMILY PROTEIN"/>
    <property type="match status" value="1"/>
</dbReference>
<keyword evidence="3" id="KW-1185">Reference proteome</keyword>
<dbReference type="Pfam" id="PF05512">
    <property type="entry name" value="AWPM-19"/>
    <property type="match status" value="1"/>
</dbReference>
<keyword evidence="1" id="KW-0812">Transmembrane</keyword>
<reference evidence="2 3" key="1">
    <citation type="submission" date="2024-11" db="EMBL/GenBank/DDBJ databases">
        <title>A near-complete genome assembly of Cinchona calisaya.</title>
        <authorList>
            <person name="Lian D.C."/>
            <person name="Zhao X.W."/>
            <person name="Wei L."/>
        </authorList>
    </citation>
    <scope>NUCLEOTIDE SEQUENCE [LARGE SCALE GENOMIC DNA]</scope>
    <source>
        <tissue evidence="2">Nenye</tissue>
    </source>
</reference>